<organism evidence="4 5">
    <name type="scientific">Albugo candida</name>
    <dbReference type="NCBI Taxonomy" id="65357"/>
    <lineage>
        <taxon>Eukaryota</taxon>
        <taxon>Sar</taxon>
        <taxon>Stramenopiles</taxon>
        <taxon>Oomycota</taxon>
        <taxon>Peronosporomycetes</taxon>
        <taxon>Albuginales</taxon>
        <taxon>Albuginaceae</taxon>
        <taxon>Albugo</taxon>
    </lineage>
</organism>
<evidence type="ECO:0000313" key="5">
    <source>
        <dbReference type="Proteomes" id="UP000053237"/>
    </source>
</evidence>
<dbReference type="InterPro" id="IPR004827">
    <property type="entry name" value="bZIP"/>
</dbReference>
<feature type="compositionally biased region" description="Low complexity" evidence="2">
    <location>
        <begin position="11"/>
        <end position="22"/>
    </location>
</feature>
<feature type="domain" description="BZIP" evidence="3">
    <location>
        <begin position="216"/>
        <end position="268"/>
    </location>
</feature>
<sequence length="449" mass="50422">MTTFHTELDFSNSGSNPANPSNMIRISAHHTDHQDNGMKAMQLSPQFGMDELRDFCGPLGGGAPFKTGLTPRSNLFSTGLTPRSGLTPRNHSYQSGLQHSNMSNGTANHHLLTQDETAMYLNRENLGFSPPRSGSITKISPSGYTPKDLSGMKVPLRYPHAFNSTPKYELTELHSGNQSSSQHLGSNDMTMFDYMQRPTSTSLVGSNNSIEISSQDDMDERRRMKNRERVRKCRKRKQDRLNFLEDRTDLLERENGVLRAKVESRDSEQLTDAEIDALRVKQTSTIAAYVQAYNGDKADFNNLARSIFNDFSRIIYGNGGTQTSGVDTIVAVKESNDKIFNLYNINQYSVQWNQNSNNKCVVYMNVQVSVQPNADQNVPFTTPFARISTFFEPGHVFEFQMASHLTFQGAKIDEEIRLLNLQLIANLAIAEFHNDPKKATEVLRSLVSI</sequence>
<dbReference type="GO" id="GO:0003700">
    <property type="term" value="F:DNA-binding transcription factor activity"/>
    <property type="evidence" value="ECO:0007669"/>
    <property type="project" value="InterPro"/>
</dbReference>
<dbReference type="Proteomes" id="UP000053237">
    <property type="component" value="Unassembled WGS sequence"/>
</dbReference>
<evidence type="ECO:0000256" key="1">
    <source>
        <dbReference type="SAM" id="Coils"/>
    </source>
</evidence>
<dbReference type="PROSITE" id="PS50217">
    <property type="entry name" value="BZIP"/>
    <property type="match status" value="1"/>
</dbReference>
<gene>
    <name evidence="4" type="ORF">BN9_064610</name>
</gene>
<accession>A0A024GFB2</accession>
<evidence type="ECO:0000259" key="3">
    <source>
        <dbReference type="PROSITE" id="PS50217"/>
    </source>
</evidence>
<protein>
    <recommendedName>
        <fullName evidence="3">BZIP domain-containing protein</fullName>
    </recommendedName>
</protein>
<dbReference type="EMBL" id="CAIX01000101">
    <property type="protein sequence ID" value="CCI45564.1"/>
    <property type="molecule type" value="Genomic_DNA"/>
</dbReference>
<dbReference type="Pfam" id="PF00170">
    <property type="entry name" value="bZIP_1"/>
    <property type="match status" value="1"/>
</dbReference>
<proteinExistence type="predicted"/>
<dbReference type="SMART" id="SM00338">
    <property type="entry name" value="BRLZ"/>
    <property type="match status" value="1"/>
</dbReference>
<dbReference type="CDD" id="cd14691">
    <property type="entry name" value="bZIP_XBP1"/>
    <property type="match status" value="1"/>
</dbReference>
<dbReference type="SUPFAM" id="SSF57959">
    <property type="entry name" value="Leucine zipper domain"/>
    <property type="match status" value="1"/>
</dbReference>
<dbReference type="STRING" id="65357.A0A024GFB2"/>
<keyword evidence="5" id="KW-1185">Reference proteome</keyword>
<dbReference type="Gene3D" id="1.20.5.170">
    <property type="match status" value="1"/>
</dbReference>
<dbReference type="OrthoDB" id="163233at2759"/>
<feature type="region of interest" description="Disordered" evidence="2">
    <location>
        <begin position="199"/>
        <end position="229"/>
    </location>
</feature>
<dbReference type="InParanoid" id="A0A024GFB2"/>
<evidence type="ECO:0000256" key="2">
    <source>
        <dbReference type="SAM" id="MobiDB-lite"/>
    </source>
</evidence>
<evidence type="ECO:0000313" key="4">
    <source>
        <dbReference type="EMBL" id="CCI45564.1"/>
    </source>
</evidence>
<comment type="caution">
    <text evidence="4">The sequence shown here is derived from an EMBL/GenBank/DDBJ whole genome shotgun (WGS) entry which is preliminary data.</text>
</comment>
<reference evidence="4 5" key="1">
    <citation type="submission" date="2012-05" db="EMBL/GenBank/DDBJ databases">
        <title>Recombination and specialization in a pathogen metapopulation.</title>
        <authorList>
            <person name="Gardiner A."/>
            <person name="Kemen E."/>
            <person name="Schultz-Larsen T."/>
            <person name="MacLean D."/>
            <person name="Van Oosterhout C."/>
            <person name="Jones J.D.G."/>
        </authorList>
    </citation>
    <scope>NUCLEOTIDE SEQUENCE [LARGE SCALE GENOMIC DNA]</scope>
    <source>
        <strain evidence="4 5">Ac Nc2</strain>
    </source>
</reference>
<feature type="compositionally biased region" description="Polar residues" evidence="2">
    <location>
        <begin position="199"/>
        <end position="215"/>
    </location>
</feature>
<feature type="region of interest" description="Disordered" evidence="2">
    <location>
        <begin position="1"/>
        <end position="23"/>
    </location>
</feature>
<dbReference type="InterPro" id="IPR046347">
    <property type="entry name" value="bZIP_sf"/>
</dbReference>
<name>A0A024GFB2_9STRA</name>
<keyword evidence="1" id="KW-0175">Coiled coil</keyword>
<feature type="coiled-coil region" evidence="1">
    <location>
        <begin position="234"/>
        <end position="261"/>
    </location>
</feature>
<dbReference type="AlphaFoldDB" id="A0A024GFB2"/>